<evidence type="ECO:0000313" key="2">
    <source>
        <dbReference type="EMBL" id="GIP51585.1"/>
    </source>
</evidence>
<reference evidence="2 3" key="1">
    <citation type="submission" date="2021-03" db="EMBL/GenBank/DDBJ databases">
        <title>Antimicrobial resistance genes in bacteria isolated from Japanese honey, and their potential for conferring macrolide and lincosamide resistance in the American foulbrood pathogen Paenibacillus larvae.</title>
        <authorList>
            <person name="Okamoto M."/>
            <person name="Kumagai M."/>
            <person name="Kanamori H."/>
            <person name="Takamatsu D."/>
        </authorList>
    </citation>
    <scope>NUCLEOTIDE SEQUENCE [LARGE SCALE GENOMIC DNA]</scope>
    <source>
        <strain evidence="2 3">J42TS3</strain>
    </source>
</reference>
<evidence type="ECO:0008006" key="4">
    <source>
        <dbReference type="Google" id="ProtNLM"/>
    </source>
</evidence>
<keyword evidence="3" id="KW-1185">Reference proteome</keyword>
<dbReference type="EMBL" id="BOSL01000001">
    <property type="protein sequence ID" value="GIP51585.1"/>
    <property type="molecule type" value="Genomic_DNA"/>
</dbReference>
<protein>
    <recommendedName>
        <fullName evidence="4">Copper amine oxidase-like N-terminal domain-containing protein</fullName>
    </recommendedName>
</protein>
<evidence type="ECO:0000256" key="1">
    <source>
        <dbReference type="SAM" id="MobiDB-lite"/>
    </source>
</evidence>
<name>A0ABQ4M6F4_9BACL</name>
<accession>A0ABQ4M6F4</accession>
<comment type="caution">
    <text evidence="2">The sequence shown here is derived from an EMBL/GenBank/DDBJ whole genome shotgun (WGS) entry which is preliminary data.</text>
</comment>
<feature type="region of interest" description="Disordered" evidence="1">
    <location>
        <begin position="58"/>
        <end position="88"/>
    </location>
</feature>
<feature type="compositionally biased region" description="Low complexity" evidence="1">
    <location>
        <begin position="64"/>
        <end position="86"/>
    </location>
</feature>
<dbReference type="Proteomes" id="UP000679992">
    <property type="component" value="Unassembled WGS sequence"/>
</dbReference>
<organism evidence="2 3">
    <name type="scientific">Paenibacillus vini</name>
    <dbReference type="NCBI Taxonomy" id="1476024"/>
    <lineage>
        <taxon>Bacteria</taxon>
        <taxon>Bacillati</taxon>
        <taxon>Bacillota</taxon>
        <taxon>Bacilli</taxon>
        <taxon>Bacillales</taxon>
        <taxon>Paenibacillaceae</taxon>
        <taxon>Paenibacillus</taxon>
    </lineage>
</organism>
<gene>
    <name evidence="2" type="ORF">J42TS3_06200</name>
</gene>
<proteinExistence type="predicted"/>
<dbReference type="RefSeq" id="WP_213653713.1">
    <property type="nucleotide sequence ID" value="NZ_BOSL01000001.1"/>
</dbReference>
<sequence length="176" mass="17974">MNKIWKTTAAVGLIGASIWTGSVLNLTAEGAGVTNQPGTADDPVVTKSYVEQAIQQAIKGGGATTTPTTPTNPTTPSTSEGSGSSSDAVSIVDVKPGQILIASAGAEFVVRAGKAVIYSQDLNGVADLTDGKDITNGGAVANNHLLSFPRDGRGIQVQEGNKYNLTVMVRGGYKIQ</sequence>
<evidence type="ECO:0000313" key="3">
    <source>
        <dbReference type="Proteomes" id="UP000679992"/>
    </source>
</evidence>